<dbReference type="Pfam" id="PF00280">
    <property type="entry name" value="potato_inhibit"/>
    <property type="match status" value="1"/>
</dbReference>
<dbReference type="InterPro" id="IPR000864">
    <property type="entry name" value="Prot_inh_pot1"/>
</dbReference>
<evidence type="ECO:0000256" key="3">
    <source>
        <dbReference type="ARBA" id="ARBA00022900"/>
    </source>
</evidence>
<name>B6T2A9_MAIZE</name>
<dbReference type="AlphaFoldDB" id="B6T2A9"/>
<keyword evidence="7" id="KW-1267">Proteomics identification</keyword>
<organism evidence="4">
    <name type="scientific">Zea mays</name>
    <name type="common">Maize</name>
    <dbReference type="NCBI Taxonomy" id="4577"/>
    <lineage>
        <taxon>Eukaryota</taxon>
        <taxon>Viridiplantae</taxon>
        <taxon>Streptophyta</taxon>
        <taxon>Embryophyta</taxon>
        <taxon>Tracheophyta</taxon>
        <taxon>Spermatophyta</taxon>
        <taxon>Magnoliopsida</taxon>
        <taxon>Liliopsida</taxon>
        <taxon>Poales</taxon>
        <taxon>Poaceae</taxon>
        <taxon>PACMAD clade</taxon>
        <taxon>Panicoideae</taxon>
        <taxon>Andropogonodae</taxon>
        <taxon>Andropogoneae</taxon>
        <taxon>Tripsacinae</taxon>
        <taxon>Zea</taxon>
    </lineage>
</organism>
<sequence length="78" mass="8533">MEAIKIGLTPETWPGVVGFPVLDAINIIRQERPDITEVRVLPPNEAPSPLVEGTVRVCIYNDIVNGQAVVVRPEPYIG</sequence>
<evidence type="ECO:0000313" key="5">
    <source>
        <dbReference type="EnsemblPlants" id="Zm00001eb197830_P001"/>
    </source>
</evidence>
<proteinExistence type="evidence at protein level"/>
<evidence type="ECO:0000256" key="2">
    <source>
        <dbReference type="ARBA" id="ARBA00022690"/>
    </source>
</evidence>
<dbReference type="InterPro" id="IPR036354">
    <property type="entry name" value="Prot_inh_pot1_sf"/>
</dbReference>
<dbReference type="HOGENOM" id="CLU_2625596_0_0_1"/>
<evidence type="ECO:0000256" key="1">
    <source>
        <dbReference type="ARBA" id="ARBA00008210"/>
    </source>
</evidence>
<dbReference type="GO" id="GO:0009611">
    <property type="term" value="P:response to wounding"/>
    <property type="evidence" value="ECO:0007669"/>
    <property type="project" value="InterPro"/>
</dbReference>
<dbReference type="SUPFAM" id="SSF54654">
    <property type="entry name" value="CI-2 family of serine protease inhibitors"/>
    <property type="match status" value="1"/>
</dbReference>
<dbReference type="OrthoDB" id="580986at2759"/>
<accession>B6T2A9</accession>
<evidence type="ECO:0000313" key="4">
    <source>
        <dbReference type="EMBL" id="ACG31242.1"/>
    </source>
</evidence>
<keyword evidence="3" id="KW-0722">Serine protease inhibitor</keyword>
<dbReference type="RefSeq" id="NP_001354760.1">
    <property type="nucleotide sequence ID" value="NM_001367831.1"/>
</dbReference>
<reference evidence="6" key="2">
    <citation type="journal article" date="2009" name="Science">
        <title>The B73 maize genome: complexity, diversity, and dynamics.</title>
        <authorList>
            <person name="Schnable P.S."/>
            <person name="Ware D."/>
            <person name="Fulton R.S."/>
            <person name="Stein J.C."/>
            <person name="Wei F."/>
            <person name="Pasternak S."/>
            <person name="Liang C."/>
            <person name="Zhang J."/>
            <person name="Fulton L."/>
            <person name="Graves T.A."/>
            <person name="Minx P."/>
            <person name="Reily A.D."/>
            <person name="Courtney L."/>
            <person name="Kruchowski S.S."/>
            <person name="Tomlinson C."/>
            <person name="Strong C."/>
            <person name="Delehaunty K."/>
            <person name="Fronick C."/>
            <person name="Courtney B."/>
            <person name="Rock S.M."/>
            <person name="Belter E."/>
            <person name="Du F."/>
            <person name="Kim K."/>
            <person name="Abbott R.M."/>
            <person name="Cotton M."/>
            <person name="Levy A."/>
            <person name="Marchetto P."/>
            <person name="Ochoa K."/>
            <person name="Jackson S.M."/>
            <person name="Gillam B."/>
            <person name="Chen W."/>
            <person name="Yan L."/>
            <person name="Higginbotham J."/>
            <person name="Cardenas M."/>
            <person name="Waligorski J."/>
            <person name="Applebaum E."/>
            <person name="Phelps L."/>
            <person name="Falcone J."/>
            <person name="Kanchi K."/>
            <person name="Thane T."/>
            <person name="Scimone A."/>
            <person name="Thane N."/>
            <person name="Henke J."/>
            <person name="Wang T."/>
            <person name="Ruppert J."/>
            <person name="Shah N."/>
            <person name="Rotter K."/>
            <person name="Hodges J."/>
            <person name="Ingenthron E."/>
            <person name="Cordes M."/>
            <person name="Kohlberg S."/>
            <person name="Sgro J."/>
            <person name="Delgado B."/>
            <person name="Mead K."/>
            <person name="Chinwalla A."/>
            <person name="Leonard S."/>
            <person name="Crouse K."/>
            <person name="Collura K."/>
            <person name="Kudrna D."/>
            <person name="Currie J."/>
            <person name="He R."/>
            <person name="Angelova A."/>
            <person name="Rajasekar S."/>
            <person name="Mueller T."/>
            <person name="Lomeli R."/>
            <person name="Scara G."/>
            <person name="Ko A."/>
            <person name="Delaney K."/>
            <person name="Wissotski M."/>
            <person name="Lopez G."/>
            <person name="Campos D."/>
            <person name="Braidotti M."/>
            <person name="Ashley E."/>
            <person name="Golser W."/>
            <person name="Kim H."/>
            <person name="Lee S."/>
            <person name="Lin J."/>
            <person name="Dujmic Z."/>
            <person name="Kim W."/>
            <person name="Talag J."/>
            <person name="Zuccolo A."/>
            <person name="Fan C."/>
            <person name="Sebastian A."/>
            <person name="Kramer M."/>
            <person name="Spiegel L."/>
            <person name="Nascimento L."/>
            <person name="Zutavern T."/>
            <person name="Miller B."/>
            <person name="Ambroise C."/>
            <person name="Muller S."/>
            <person name="Spooner W."/>
            <person name="Narechania A."/>
            <person name="Ren L."/>
            <person name="Wei S."/>
            <person name="Kumari S."/>
            <person name="Faga B."/>
            <person name="Levy M.J."/>
            <person name="McMahan L."/>
            <person name="Van Buren P."/>
            <person name="Vaughn M.W."/>
            <person name="Ying K."/>
            <person name="Yeh C.-T."/>
            <person name="Emrich S.J."/>
            <person name="Jia Y."/>
            <person name="Kalyanaraman A."/>
            <person name="Hsia A.-P."/>
            <person name="Barbazuk W.B."/>
            <person name="Baucom R.S."/>
            <person name="Brutnell T.P."/>
            <person name="Carpita N.C."/>
            <person name="Chaparro C."/>
            <person name="Chia J.-M."/>
            <person name="Deragon J.-M."/>
            <person name="Estill J.C."/>
            <person name="Fu Y."/>
            <person name="Jeddeloh J.A."/>
            <person name="Han Y."/>
            <person name="Lee H."/>
            <person name="Li P."/>
            <person name="Lisch D.R."/>
            <person name="Liu S."/>
            <person name="Liu Z."/>
            <person name="Nagel D.H."/>
            <person name="McCann M.C."/>
            <person name="SanMiguel P."/>
            <person name="Myers A.M."/>
            <person name="Nettleton D."/>
            <person name="Nguyen J."/>
            <person name="Penning B.W."/>
            <person name="Ponnala L."/>
            <person name="Schneider K.L."/>
            <person name="Schwartz D.C."/>
            <person name="Sharma A."/>
            <person name="Soderlund C."/>
            <person name="Springer N.M."/>
            <person name="Sun Q."/>
            <person name="Wang H."/>
            <person name="Waterman M."/>
            <person name="Westerman R."/>
            <person name="Wolfgruber T.K."/>
            <person name="Yang L."/>
            <person name="Yu Y."/>
            <person name="Zhang L."/>
            <person name="Zhou S."/>
            <person name="Zhu Q."/>
            <person name="Bennetzen J.L."/>
            <person name="Dawe R.K."/>
            <person name="Jiang J."/>
            <person name="Jiang N."/>
            <person name="Presting G.G."/>
            <person name="Wessler S.R."/>
            <person name="Aluru S."/>
            <person name="Martienssen R.A."/>
            <person name="Clifton S.W."/>
            <person name="McCombie W.R."/>
            <person name="Wing R.A."/>
            <person name="Wilson R.K."/>
        </authorList>
    </citation>
    <scope>NUCLEOTIDE SEQUENCE [LARGE SCALE GENOMIC DNA]</scope>
    <source>
        <strain evidence="6">cv. B73</strain>
    </source>
</reference>
<comment type="similarity">
    <text evidence="1">Belongs to the protease inhibitor I13 (potato type I serine protease inhibitor) family.</text>
</comment>
<dbReference type="EMBL" id="EU959124">
    <property type="protein sequence ID" value="ACG31242.1"/>
    <property type="molecule type" value="mRNA"/>
</dbReference>
<dbReference type="GeneID" id="100275980"/>
<protein>
    <submittedName>
        <fullName evidence="4 5">Uncharacterized protein</fullName>
    </submittedName>
</protein>
<gene>
    <name evidence="5" type="primary">LOC100275980</name>
</gene>
<evidence type="ECO:0007829" key="7">
    <source>
        <dbReference type="PeptideAtlas" id="B6T2A9"/>
    </source>
</evidence>
<dbReference type="EnsemblPlants" id="Zm00001eb197830_T001">
    <property type="protein sequence ID" value="Zm00001eb197830_P001"/>
    <property type="gene ID" value="Zm00001eb197830"/>
</dbReference>
<reference evidence="5" key="3">
    <citation type="submission" date="2019-07" db="EMBL/GenBank/DDBJ databases">
        <authorList>
            <person name="Seetharam A."/>
            <person name="Woodhouse M."/>
            <person name="Cannon E."/>
        </authorList>
    </citation>
    <scope>NUCLEOTIDE SEQUENCE [LARGE SCALE GENOMIC DNA]</scope>
    <source>
        <strain evidence="5">cv. B73</strain>
    </source>
</reference>
<dbReference type="GO" id="GO:0004867">
    <property type="term" value="F:serine-type endopeptidase inhibitor activity"/>
    <property type="evidence" value="ECO:0007669"/>
    <property type="project" value="UniProtKB-KW"/>
</dbReference>
<dbReference type="KEGG" id="zma:100275980"/>
<evidence type="ECO:0000313" key="6">
    <source>
        <dbReference type="Proteomes" id="UP000007305"/>
    </source>
</evidence>
<dbReference type="Gramene" id="Zm00001eb197830_T001">
    <property type="protein sequence ID" value="Zm00001eb197830_P001"/>
    <property type="gene ID" value="Zm00001eb197830"/>
</dbReference>
<reference evidence="5" key="4">
    <citation type="submission" date="2021-05" db="UniProtKB">
        <authorList>
            <consortium name="EnsemblPlants"/>
        </authorList>
    </citation>
    <scope>IDENTIFICATION</scope>
    <source>
        <strain evidence="5">cv. B73</strain>
    </source>
</reference>
<dbReference type="Proteomes" id="UP000007305">
    <property type="component" value="Chromosome 4"/>
</dbReference>
<reference evidence="4" key="1">
    <citation type="journal article" date="2009" name="Plant Mol. Biol.">
        <title>Insights into corn genes derived from large-scale cDNA sequencing.</title>
        <authorList>
            <person name="Alexandrov N.N."/>
            <person name="Brover V.V."/>
            <person name="Freidin S."/>
            <person name="Troukhan M.E."/>
            <person name="Tatarinova T.V."/>
            <person name="Zhang H."/>
            <person name="Swaller T.J."/>
            <person name="Lu Y.P."/>
            <person name="Bouck J."/>
            <person name="Flavell R.B."/>
            <person name="Feldmann K.A."/>
        </authorList>
    </citation>
    <scope>NUCLEOTIDE SEQUENCE</scope>
</reference>
<dbReference type="Gene3D" id="3.30.10.10">
    <property type="entry name" value="Trypsin Inhibitor V, subunit A"/>
    <property type="match status" value="1"/>
</dbReference>
<keyword evidence="6" id="KW-1185">Reference proteome</keyword>
<keyword evidence="2" id="KW-0646">Protease inhibitor</keyword>